<dbReference type="Pfam" id="PF14223">
    <property type="entry name" value="Retrotran_gag_2"/>
    <property type="match status" value="1"/>
</dbReference>
<sequence length="117" mass="13572">MAAAQSGTLRELASNFVKLDRFEAGNFRRWQKKMHFLLSTLNVVHVLTTPRPKESEPEPIAATRERQKWDNADYMCKGHILNGLFDGLFDAYQNEATAKQLWDVLEARYMQEDVIKN</sequence>
<comment type="caution">
    <text evidence="1">The sequence shown here is derived from an EMBL/GenBank/DDBJ whole genome shotgun (WGS) entry which is preliminary data.</text>
</comment>
<dbReference type="PANTHER" id="PTHR47592">
    <property type="entry name" value="PBF68 PROTEIN"/>
    <property type="match status" value="1"/>
</dbReference>
<proteinExistence type="predicted"/>
<reference evidence="2" key="1">
    <citation type="submission" date="2013-09" db="EMBL/GenBank/DDBJ databases">
        <title>Corchorus olitorius genome sequencing.</title>
        <authorList>
            <person name="Alam M."/>
            <person name="Haque M.S."/>
            <person name="Islam M.S."/>
            <person name="Emdad E.M."/>
            <person name="Islam M.M."/>
            <person name="Ahmed B."/>
            <person name="Halim A."/>
            <person name="Hossen Q.M.M."/>
            <person name="Hossain M.Z."/>
            <person name="Ahmed R."/>
            <person name="Khan M.M."/>
            <person name="Islam R."/>
            <person name="Rashid M.M."/>
            <person name="Khan S.A."/>
            <person name="Rahman M.S."/>
            <person name="Alam M."/>
            <person name="Yahiya A.S."/>
            <person name="Khan M.S."/>
            <person name="Azam M.S."/>
            <person name="Haque T."/>
            <person name="Lashkar M.Z.H."/>
            <person name="Akhand A.I."/>
            <person name="Morshed G."/>
            <person name="Roy S."/>
            <person name="Uddin K.S."/>
            <person name="Rabeya T."/>
            <person name="Hossain A.S."/>
            <person name="Chowdhury A."/>
            <person name="Snigdha A.R."/>
            <person name="Mortoza M.S."/>
            <person name="Matin S.A."/>
            <person name="Hoque S.M.E."/>
            <person name="Islam M.K."/>
            <person name="Roy D.K."/>
            <person name="Haider R."/>
            <person name="Moosa M.M."/>
            <person name="Elias S.M."/>
            <person name="Hasan A.M."/>
            <person name="Jahan S."/>
            <person name="Shafiuddin M."/>
            <person name="Mahmood N."/>
            <person name="Shommy N.S."/>
        </authorList>
    </citation>
    <scope>NUCLEOTIDE SEQUENCE [LARGE SCALE GENOMIC DNA]</scope>
    <source>
        <strain evidence="2">cv. O-4</strain>
    </source>
</reference>
<name>A0A1R3JGC8_9ROSI</name>
<dbReference type="EMBL" id="AWUE01016202">
    <property type="protein sequence ID" value="OMO93884.1"/>
    <property type="molecule type" value="Genomic_DNA"/>
</dbReference>
<evidence type="ECO:0000313" key="2">
    <source>
        <dbReference type="Proteomes" id="UP000187203"/>
    </source>
</evidence>
<evidence type="ECO:0008006" key="3">
    <source>
        <dbReference type="Google" id="ProtNLM"/>
    </source>
</evidence>
<dbReference type="Proteomes" id="UP000187203">
    <property type="component" value="Unassembled WGS sequence"/>
</dbReference>
<dbReference type="OrthoDB" id="999832at2759"/>
<accession>A0A1R3JGC8</accession>
<keyword evidence="2" id="KW-1185">Reference proteome</keyword>
<dbReference type="AlphaFoldDB" id="A0A1R3JGC8"/>
<organism evidence="1 2">
    <name type="scientific">Corchorus olitorius</name>
    <dbReference type="NCBI Taxonomy" id="93759"/>
    <lineage>
        <taxon>Eukaryota</taxon>
        <taxon>Viridiplantae</taxon>
        <taxon>Streptophyta</taxon>
        <taxon>Embryophyta</taxon>
        <taxon>Tracheophyta</taxon>
        <taxon>Spermatophyta</taxon>
        <taxon>Magnoliopsida</taxon>
        <taxon>eudicotyledons</taxon>
        <taxon>Gunneridae</taxon>
        <taxon>Pentapetalae</taxon>
        <taxon>rosids</taxon>
        <taxon>malvids</taxon>
        <taxon>Malvales</taxon>
        <taxon>Malvaceae</taxon>
        <taxon>Grewioideae</taxon>
        <taxon>Apeibeae</taxon>
        <taxon>Corchorus</taxon>
    </lineage>
</organism>
<gene>
    <name evidence="1" type="ORF">COLO4_16627</name>
</gene>
<protein>
    <recommendedName>
        <fullName evidence="3">Zinc finger, CCHC-type</fullName>
    </recommendedName>
</protein>
<dbReference type="PANTHER" id="PTHR47592:SF29">
    <property type="entry name" value="ZINC FINGER, CCHC-TYPE"/>
    <property type="match status" value="1"/>
</dbReference>
<evidence type="ECO:0000313" key="1">
    <source>
        <dbReference type="EMBL" id="OMO93884.1"/>
    </source>
</evidence>